<evidence type="ECO:0000256" key="2">
    <source>
        <dbReference type="ARBA" id="ARBA00022679"/>
    </source>
</evidence>
<gene>
    <name evidence="5" type="ORF">DD236_08610</name>
</gene>
<evidence type="ECO:0000256" key="4">
    <source>
        <dbReference type="PIRNR" id="PIRNR006078"/>
    </source>
</evidence>
<comment type="similarity">
    <text evidence="1 4">Belongs to the glycerate kinase type-1 family.</text>
</comment>
<dbReference type="InterPro" id="IPR004381">
    <property type="entry name" value="Glycerate_kinase"/>
</dbReference>
<evidence type="ECO:0000313" key="6">
    <source>
        <dbReference type="Proteomes" id="UP000245283"/>
    </source>
</evidence>
<keyword evidence="3 4" id="KW-0418">Kinase</keyword>
<proteinExistence type="inferred from homology"/>
<dbReference type="GO" id="GO:0031388">
    <property type="term" value="P:organic acid phosphorylation"/>
    <property type="evidence" value="ECO:0007669"/>
    <property type="project" value="UniProtKB-UniRule"/>
</dbReference>
<dbReference type="InterPro" id="IPR036129">
    <property type="entry name" value="Glycerate_kinase_sf"/>
</dbReference>
<dbReference type="NCBIfam" id="TIGR00045">
    <property type="entry name" value="glycerate kinase"/>
    <property type="match status" value="1"/>
</dbReference>
<accession>A0A2V1K758</accession>
<dbReference type="Gene3D" id="3.40.50.10350">
    <property type="entry name" value="Glycerate kinase, domain 1"/>
    <property type="match status" value="1"/>
</dbReference>
<keyword evidence="6" id="KW-1185">Reference proteome</keyword>
<dbReference type="PIRSF" id="PIRSF006078">
    <property type="entry name" value="GlxK"/>
    <property type="match status" value="1"/>
</dbReference>
<evidence type="ECO:0000313" key="5">
    <source>
        <dbReference type="EMBL" id="PWF26132.1"/>
    </source>
</evidence>
<dbReference type="RefSeq" id="WP_109093959.1">
    <property type="nucleotide sequence ID" value="NZ_QETB01000004.1"/>
</dbReference>
<dbReference type="InterPro" id="IPR018197">
    <property type="entry name" value="Glycerate_kinase_RE-like"/>
</dbReference>
<organism evidence="5 6">
    <name type="scientific">Ancrocorticia populi</name>
    <dbReference type="NCBI Taxonomy" id="2175228"/>
    <lineage>
        <taxon>Bacteria</taxon>
        <taxon>Bacillati</taxon>
        <taxon>Actinomycetota</taxon>
        <taxon>Actinomycetes</taxon>
        <taxon>Actinomycetales</taxon>
        <taxon>Actinomycetaceae</taxon>
        <taxon>Ancrocorticia</taxon>
    </lineage>
</organism>
<evidence type="ECO:0000256" key="1">
    <source>
        <dbReference type="ARBA" id="ARBA00006284"/>
    </source>
</evidence>
<evidence type="ECO:0000256" key="3">
    <source>
        <dbReference type="ARBA" id="ARBA00022777"/>
    </source>
</evidence>
<name>A0A2V1K758_9ACTO</name>
<sequence length="395" mass="40823">MHDGVHNVVVVPDSFKGTLSARAIASAMRRGIERAASDSGALVQVNELPFADGGEGTLEAILDAWGTSPRECEATDSLGRPITSSYGISPDGKTGLIKAAQANGLDAVSDKPLRPRQATTRGVGEIVRKALDDGAEQILLTAGGSATTDGGTGMLRQLGMRFLDSEGAELPDGGGALSQLDRIDLTNLDPRAYKITWKIAADVTNPLTGPHGAAAVFGPQKGATPEDVEVLDEGLATLARAAEAAGGKPTEDIPGLGAAGGIAALLHAFFTVELEPGWQMVSEVLGATAIVGEADLVLTGEGRFDSQSIDGKVIYGVRQLTSADTPLVVLAGEVGVTPEDLERSGVTAAFTICRGPSSLKEIAPRTAEYVELAAYQVARIYFHPGLRRGFGTGAR</sequence>
<dbReference type="Proteomes" id="UP000245283">
    <property type="component" value="Unassembled WGS sequence"/>
</dbReference>
<dbReference type="InterPro" id="IPR018193">
    <property type="entry name" value="Glyc_kinase_flavodox-like_fold"/>
</dbReference>
<dbReference type="PANTHER" id="PTHR21599">
    <property type="entry name" value="GLYCERATE KINASE"/>
    <property type="match status" value="1"/>
</dbReference>
<reference evidence="6" key="1">
    <citation type="submission" date="2018-05" db="EMBL/GenBank/DDBJ databases">
        <authorList>
            <person name="Li Y."/>
        </authorList>
    </citation>
    <scope>NUCLEOTIDE SEQUENCE [LARGE SCALE GENOMIC DNA]</scope>
    <source>
        <strain evidence="6">sk1b4</strain>
    </source>
</reference>
<protein>
    <submittedName>
        <fullName evidence="5">Glycerate kinase</fullName>
    </submittedName>
</protein>
<dbReference type="EMBL" id="QETB01000004">
    <property type="protein sequence ID" value="PWF26132.1"/>
    <property type="molecule type" value="Genomic_DNA"/>
</dbReference>
<dbReference type="OrthoDB" id="9774290at2"/>
<keyword evidence="2 4" id="KW-0808">Transferase</keyword>
<dbReference type="Gene3D" id="3.90.1510.10">
    <property type="entry name" value="Glycerate kinase, domain 2"/>
    <property type="match status" value="1"/>
</dbReference>
<dbReference type="Pfam" id="PF02595">
    <property type="entry name" value="Gly_kinase"/>
    <property type="match status" value="1"/>
</dbReference>
<dbReference type="PANTHER" id="PTHR21599:SF0">
    <property type="entry name" value="GLYCERATE KINASE"/>
    <property type="match status" value="1"/>
</dbReference>
<comment type="caution">
    <text evidence="5">The sequence shown here is derived from an EMBL/GenBank/DDBJ whole genome shotgun (WGS) entry which is preliminary data.</text>
</comment>
<dbReference type="SUPFAM" id="SSF110738">
    <property type="entry name" value="Glycerate kinase I"/>
    <property type="match status" value="1"/>
</dbReference>
<dbReference type="GO" id="GO:0008887">
    <property type="term" value="F:glycerate kinase activity"/>
    <property type="evidence" value="ECO:0007669"/>
    <property type="project" value="UniProtKB-UniRule"/>
</dbReference>
<dbReference type="AlphaFoldDB" id="A0A2V1K758"/>